<protein>
    <recommendedName>
        <fullName evidence="3">Mitochondrial import inner membrane translocase subunit TIM22</fullName>
    </recommendedName>
</protein>
<reference evidence="1 2" key="1">
    <citation type="journal article" date="2018" name="MBio">
        <title>Comparative Genomics Reveals the Core Gene Toolbox for the Fungus-Insect Symbiosis.</title>
        <authorList>
            <person name="Wang Y."/>
            <person name="Stata M."/>
            <person name="Wang W."/>
            <person name="Stajich J.E."/>
            <person name="White M.M."/>
            <person name="Moncalvo J.M."/>
        </authorList>
    </citation>
    <scope>NUCLEOTIDE SEQUENCE [LARGE SCALE GENOMIC DNA]</scope>
    <source>
        <strain evidence="1 2">SC-DP-2</strain>
    </source>
</reference>
<evidence type="ECO:0008006" key="3">
    <source>
        <dbReference type="Google" id="ProtNLM"/>
    </source>
</evidence>
<dbReference type="AlphaFoldDB" id="A0A2T9YUS3"/>
<gene>
    <name evidence="1" type="ORF">BB560_005827</name>
</gene>
<dbReference type="PANTHER" id="PTHR37852:SF1">
    <property type="entry name" value="HIG1 DOMAIN-CONTAINING PROTEIN"/>
    <property type="match status" value="1"/>
</dbReference>
<accession>A0A2T9YUS3</accession>
<evidence type="ECO:0000313" key="2">
    <source>
        <dbReference type="Proteomes" id="UP000245609"/>
    </source>
</evidence>
<comment type="caution">
    <text evidence="1">The sequence shown here is derived from an EMBL/GenBank/DDBJ whole genome shotgun (WGS) entry which is preliminary data.</text>
</comment>
<organism evidence="1 2">
    <name type="scientific">Smittium megazygosporum</name>
    <dbReference type="NCBI Taxonomy" id="133381"/>
    <lineage>
        <taxon>Eukaryota</taxon>
        <taxon>Fungi</taxon>
        <taxon>Fungi incertae sedis</taxon>
        <taxon>Zoopagomycota</taxon>
        <taxon>Kickxellomycotina</taxon>
        <taxon>Harpellomycetes</taxon>
        <taxon>Harpellales</taxon>
        <taxon>Legeriomycetaceae</taxon>
        <taxon>Smittium</taxon>
    </lineage>
</organism>
<proteinExistence type="predicted"/>
<sequence>MAEIDSNRTEYISQLEKFKKYKRMNLDPFERMRNLTITGFSSGFVIGAYIGGRNTGWQYLAERAHNLPRTTAGWYYYKKWKNYRVIMGGLKKGSYYGVKLASITAFYQAVESACDCVLFENVSMLSSLVSGFTVSLTYATLASLSRSSFYRIVKFGTVGGFCSGLVQDGINWYQTGETPFYLSYFNF</sequence>
<dbReference type="STRING" id="133381.A0A2T9YUS3"/>
<dbReference type="Proteomes" id="UP000245609">
    <property type="component" value="Unassembled WGS sequence"/>
</dbReference>
<name>A0A2T9YUS3_9FUNG</name>
<dbReference type="OrthoDB" id="5584028at2759"/>
<keyword evidence="2" id="KW-1185">Reference proteome</keyword>
<dbReference type="PANTHER" id="PTHR37852">
    <property type="entry name" value="YALI0B21208P"/>
    <property type="match status" value="1"/>
</dbReference>
<evidence type="ECO:0000313" key="1">
    <source>
        <dbReference type="EMBL" id="PVU96095.1"/>
    </source>
</evidence>
<dbReference type="EMBL" id="MBFS01002516">
    <property type="protein sequence ID" value="PVU96095.1"/>
    <property type="molecule type" value="Genomic_DNA"/>
</dbReference>